<organism evidence="3 4">
    <name type="scientific">Massilia agrisoli</name>
    <dbReference type="NCBI Taxonomy" id="2892444"/>
    <lineage>
        <taxon>Bacteria</taxon>
        <taxon>Pseudomonadati</taxon>
        <taxon>Pseudomonadota</taxon>
        <taxon>Betaproteobacteria</taxon>
        <taxon>Burkholderiales</taxon>
        <taxon>Oxalobacteraceae</taxon>
        <taxon>Telluria group</taxon>
        <taxon>Massilia</taxon>
    </lineage>
</organism>
<dbReference type="Pfam" id="PF13400">
    <property type="entry name" value="Tad"/>
    <property type="match status" value="1"/>
</dbReference>
<evidence type="ECO:0000256" key="1">
    <source>
        <dbReference type="SAM" id="Phobius"/>
    </source>
</evidence>
<accession>A0ABS8ISI9</accession>
<proteinExistence type="predicted"/>
<reference evidence="3 4" key="1">
    <citation type="submission" date="2021-11" db="EMBL/GenBank/DDBJ databases">
        <authorList>
            <person name="Huq M.A."/>
        </authorList>
    </citation>
    <scope>NUCLEOTIDE SEQUENCE [LARGE SCALE GENOMIC DNA]</scope>
    <source>
        <strain evidence="3 4">MAHUQ-52</strain>
    </source>
</reference>
<gene>
    <name evidence="3" type="ORF">LMJ30_06880</name>
</gene>
<keyword evidence="1" id="KW-1133">Transmembrane helix</keyword>
<sequence length="488" mass="51912">MKTARITGRPGYRQRGSVSTIYVSVLIPIIGFVGLAIDLSFAYTRRTEMQSVADAAAVAAARALDGTMAGIEAAKTQARTTAQRQKYSFGRAVVWVDDALRFSDSPDKPDADWLPAGSVNAANAANLYYAKVDTRALGDEHARVDVVFAQFLGGARETMSMAARAIAGRTSIQVTPLAVCAITNTRVSTRDVDKGGSVVQELLHYGFRRGVSYNLLNMNPNGTSAVSYLVNPLDFPNQPEELGHRSLAVVRPFVCSGSIAASNLRAGSRLYVGNPFPATLTAELNSRFSNYTGSTCNRVPAPPDRNIKAFNAWYFGWWMNSSGTINGSAEPREIGGAKLTIADQSAAIVGITRTHYGPLWAFSKAVQYDAGAPDGVGAPFLLADWPYLYPVGSGVPLQASYDDALASPYNAHVAPHRANPPVTGMAQRRVLNIPLLECPVSGSTARVLAIGRFFMGSQADAGTPPSVHGEFGGLVADNQLGATVGLYK</sequence>
<protein>
    <submittedName>
        <fullName evidence="3">Pilus assembly protein TadG-related protein</fullName>
    </submittedName>
</protein>
<name>A0ABS8ISI9_9BURK</name>
<keyword evidence="1" id="KW-0812">Transmembrane</keyword>
<dbReference type="Proteomes" id="UP001198701">
    <property type="component" value="Unassembled WGS sequence"/>
</dbReference>
<evidence type="ECO:0000259" key="2">
    <source>
        <dbReference type="Pfam" id="PF13400"/>
    </source>
</evidence>
<dbReference type="EMBL" id="JAJHPV010000010">
    <property type="protein sequence ID" value="MCC6070678.1"/>
    <property type="molecule type" value="Genomic_DNA"/>
</dbReference>
<dbReference type="RefSeq" id="WP_229431602.1">
    <property type="nucleotide sequence ID" value="NZ_JAJHPV010000010.1"/>
</dbReference>
<evidence type="ECO:0000313" key="4">
    <source>
        <dbReference type="Proteomes" id="UP001198701"/>
    </source>
</evidence>
<feature type="domain" description="Putative Flp pilus-assembly TadG-like N-terminal" evidence="2">
    <location>
        <begin position="16"/>
        <end position="63"/>
    </location>
</feature>
<feature type="transmembrane region" description="Helical" evidence="1">
    <location>
        <begin position="21"/>
        <end position="43"/>
    </location>
</feature>
<keyword evidence="1" id="KW-0472">Membrane</keyword>
<dbReference type="InterPro" id="IPR028087">
    <property type="entry name" value="Tad_N"/>
</dbReference>
<comment type="caution">
    <text evidence="3">The sequence shown here is derived from an EMBL/GenBank/DDBJ whole genome shotgun (WGS) entry which is preliminary data.</text>
</comment>
<evidence type="ECO:0000313" key="3">
    <source>
        <dbReference type="EMBL" id="MCC6070678.1"/>
    </source>
</evidence>
<keyword evidence="4" id="KW-1185">Reference proteome</keyword>